<dbReference type="InterPro" id="IPR056750">
    <property type="entry name" value="RRM_ESF1"/>
</dbReference>
<dbReference type="GO" id="GO:0006364">
    <property type="term" value="P:rRNA processing"/>
    <property type="evidence" value="ECO:0007669"/>
    <property type="project" value="InterPro"/>
</dbReference>
<feature type="non-terminal residue" evidence="3">
    <location>
        <position position="1"/>
    </location>
</feature>
<gene>
    <name evidence="3" type="ORF">Agub_g11465</name>
</gene>
<dbReference type="InterPro" id="IPR039754">
    <property type="entry name" value="Esf1"/>
</dbReference>
<feature type="compositionally biased region" description="Low complexity" evidence="1">
    <location>
        <begin position="84"/>
        <end position="93"/>
    </location>
</feature>
<sequence>ALNPEEAIPQQEETRRLALVDLDWDAVRAVDILAVLRSFLPRGAEVVRVTVYPSDFGLQRMAEEAAMGPQLILKPTSAAAGAAAAAAEKQPAAGKRKGGATDDADEGSEVDKRRLAAYEKSRLRYYYAIVECDCIATALHLYNECDGMEFERSACKFDMRFVPDEQSFEGRQVRDSASSVPPGYEPPATFNISLQHTNPKLSWDAEDPERKRKLQGRRLKTDEDLLEADLAAYLGSDEEDEDEEG</sequence>
<dbReference type="EMBL" id="BMAR01000030">
    <property type="protein sequence ID" value="GFR49411.1"/>
    <property type="molecule type" value="Genomic_DNA"/>
</dbReference>
<feature type="compositionally biased region" description="Polar residues" evidence="1">
    <location>
        <begin position="190"/>
        <end position="200"/>
    </location>
</feature>
<dbReference type="AlphaFoldDB" id="A0AAD3E104"/>
<feature type="domain" description="ESF1 RRM" evidence="2">
    <location>
        <begin position="14"/>
        <end position="177"/>
    </location>
</feature>
<evidence type="ECO:0000256" key="1">
    <source>
        <dbReference type="SAM" id="MobiDB-lite"/>
    </source>
</evidence>
<comment type="caution">
    <text evidence="3">The sequence shown here is derived from an EMBL/GenBank/DDBJ whole genome shotgun (WGS) entry which is preliminary data.</text>
</comment>
<evidence type="ECO:0000313" key="4">
    <source>
        <dbReference type="Proteomes" id="UP001054857"/>
    </source>
</evidence>
<protein>
    <recommendedName>
        <fullName evidence="2">ESF1 RRM domain-containing protein</fullName>
    </recommendedName>
</protein>
<evidence type="ECO:0000313" key="3">
    <source>
        <dbReference type="EMBL" id="GFR49411.1"/>
    </source>
</evidence>
<proteinExistence type="predicted"/>
<dbReference type="PANTHER" id="PTHR12202:SF0">
    <property type="entry name" value="ESF1 HOMOLOG"/>
    <property type="match status" value="1"/>
</dbReference>
<dbReference type="Proteomes" id="UP001054857">
    <property type="component" value="Unassembled WGS sequence"/>
</dbReference>
<name>A0AAD3E104_9CHLO</name>
<accession>A0AAD3E104</accession>
<keyword evidence="4" id="KW-1185">Reference proteome</keyword>
<reference evidence="3 4" key="1">
    <citation type="journal article" date="2021" name="Sci. Rep.">
        <title>Genome sequencing of the multicellular alga Astrephomene provides insights into convergent evolution of germ-soma differentiation.</title>
        <authorList>
            <person name="Yamashita S."/>
            <person name="Yamamoto K."/>
            <person name="Matsuzaki R."/>
            <person name="Suzuki S."/>
            <person name="Yamaguchi H."/>
            <person name="Hirooka S."/>
            <person name="Minakuchi Y."/>
            <person name="Miyagishima S."/>
            <person name="Kawachi M."/>
            <person name="Toyoda A."/>
            <person name="Nozaki H."/>
        </authorList>
    </citation>
    <scope>NUCLEOTIDE SEQUENCE [LARGE SCALE GENOMIC DNA]</scope>
    <source>
        <strain evidence="3 4">NIES-4017</strain>
    </source>
</reference>
<organism evidence="3 4">
    <name type="scientific">Astrephomene gubernaculifera</name>
    <dbReference type="NCBI Taxonomy" id="47775"/>
    <lineage>
        <taxon>Eukaryota</taxon>
        <taxon>Viridiplantae</taxon>
        <taxon>Chlorophyta</taxon>
        <taxon>core chlorophytes</taxon>
        <taxon>Chlorophyceae</taxon>
        <taxon>CS clade</taxon>
        <taxon>Chlamydomonadales</taxon>
        <taxon>Astrephomenaceae</taxon>
        <taxon>Astrephomene</taxon>
    </lineage>
</organism>
<dbReference type="Pfam" id="PF25121">
    <property type="entry name" value="RRM_ESF1"/>
    <property type="match status" value="1"/>
</dbReference>
<evidence type="ECO:0000259" key="2">
    <source>
        <dbReference type="Pfam" id="PF25121"/>
    </source>
</evidence>
<feature type="region of interest" description="Disordered" evidence="1">
    <location>
        <begin position="84"/>
        <end position="109"/>
    </location>
</feature>
<dbReference type="PANTHER" id="PTHR12202">
    <property type="entry name" value="ESF1 HOMOLOG"/>
    <property type="match status" value="1"/>
</dbReference>
<feature type="non-terminal residue" evidence="3">
    <location>
        <position position="245"/>
    </location>
</feature>
<feature type="region of interest" description="Disordered" evidence="1">
    <location>
        <begin position="167"/>
        <end position="218"/>
    </location>
</feature>
<dbReference type="GO" id="GO:0003723">
    <property type="term" value="F:RNA binding"/>
    <property type="evidence" value="ECO:0007669"/>
    <property type="project" value="TreeGrafter"/>
</dbReference>